<accession>A0A0W1AN34</accession>
<evidence type="ECO:0000256" key="2">
    <source>
        <dbReference type="ARBA" id="ARBA00022692"/>
    </source>
</evidence>
<dbReference type="InterPro" id="IPR007016">
    <property type="entry name" value="O-antigen_ligase-rel_domated"/>
</dbReference>
<dbReference type="PATRIC" id="fig|66969.6.peg.244"/>
<comment type="caution">
    <text evidence="7">The sequence shown here is derived from an EMBL/GenBank/DDBJ whole genome shotgun (WGS) entry which is preliminary data.</text>
</comment>
<dbReference type="Proteomes" id="UP000054729">
    <property type="component" value="Unassembled WGS sequence"/>
</dbReference>
<dbReference type="Pfam" id="PF04932">
    <property type="entry name" value="Wzy_C"/>
    <property type="match status" value="1"/>
</dbReference>
<dbReference type="RefSeq" id="WP_058479090.1">
    <property type="nucleotide sequence ID" value="NZ_CAAAIQ010000003.1"/>
</dbReference>
<dbReference type="AlphaFoldDB" id="A0A0W1AN34"/>
<evidence type="ECO:0000256" key="1">
    <source>
        <dbReference type="ARBA" id="ARBA00004141"/>
    </source>
</evidence>
<feature type="transmembrane region" description="Helical" evidence="5">
    <location>
        <begin position="119"/>
        <end position="137"/>
    </location>
</feature>
<evidence type="ECO:0000313" key="7">
    <source>
        <dbReference type="EMBL" id="KTD82742.1"/>
    </source>
</evidence>
<organism evidence="7 8">
    <name type="scientific">Legionella waltersii</name>
    <dbReference type="NCBI Taxonomy" id="66969"/>
    <lineage>
        <taxon>Bacteria</taxon>
        <taxon>Pseudomonadati</taxon>
        <taxon>Pseudomonadota</taxon>
        <taxon>Gammaproteobacteria</taxon>
        <taxon>Legionellales</taxon>
        <taxon>Legionellaceae</taxon>
        <taxon>Legionella</taxon>
    </lineage>
</organism>
<keyword evidence="4 5" id="KW-0472">Membrane</keyword>
<feature type="transmembrane region" description="Helical" evidence="5">
    <location>
        <begin position="90"/>
        <end position="107"/>
    </location>
</feature>
<feature type="transmembrane region" description="Helical" evidence="5">
    <location>
        <begin position="64"/>
        <end position="84"/>
    </location>
</feature>
<feature type="transmembrane region" description="Helical" evidence="5">
    <location>
        <begin position="187"/>
        <end position="213"/>
    </location>
</feature>
<feature type="transmembrane region" description="Helical" evidence="5">
    <location>
        <begin position="364"/>
        <end position="393"/>
    </location>
</feature>
<comment type="subcellular location">
    <subcellularLocation>
        <location evidence="1">Membrane</location>
        <topology evidence="1">Multi-pass membrane protein</topology>
    </subcellularLocation>
</comment>
<dbReference type="STRING" id="66969.Lwal_0220"/>
<reference evidence="7 8" key="1">
    <citation type="submission" date="2015-11" db="EMBL/GenBank/DDBJ databases">
        <title>Genomic analysis of 38 Legionella species identifies large and diverse effector repertoires.</title>
        <authorList>
            <person name="Burstein D."/>
            <person name="Amaro F."/>
            <person name="Zusman T."/>
            <person name="Lifshitz Z."/>
            <person name="Cohen O."/>
            <person name="Gilbert J.A."/>
            <person name="Pupko T."/>
            <person name="Shuman H.A."/>
            <person name="Segal G."/>
        </authorList>
    </citation>
    <scope>NUCLEOTIDE SEQUENCE [LARGE SCALE GENOMIC DNA]</scope>
    <source>
        <strain evidence="7 8">ATCC 51914</strain>
    </source>
</reference>
<evidence type="ECO:0000256" key="3">
    <source>
        <dbReference type="ARBA" id="ARBA00022989"/>
    </source>
</evidence>
<evidence type="ECO:0000259" key="6">
    <source>
        <dbReference type="Pfam" id="PF04932"/>
    </source>
</evidence>
<feature type="transmembrane region" description="Helical" evidence="5">
    <location>
        <begin position="225"/>
        <end position="250"/>
    </location>
</feature>
<name>A0A0W1AN34_9GAMM</name>
<feature type="transmembrane region" description="Helical" evidence="5">
    <location>
        <begin position="324"/>
        <end position="344"/>
    </location>
</feature>
<feature type="transmembrane region" description="Helical" evidence="5">
    <location>
        <begin position="157"/>
        <end position="175"/>
    </location>
</feature>
<evidence type="ECO:0000313" key="8">
    <source>
        <dbReference type="Proteomes" id="UP000054729"/>
    </source>
</evidence>
<proteinExistence type="predicted"/>
<gene>
    <name evidence="7" type="ORF">Lwal_0220</name>
</gene>
<sequence length="400" mass="46801">MRNFDFSKYEHTGLFTLFLLISLFTLITIGQNEVVEIGSVKYLMILIPVFLVSIVMFQEIFFSIIFRAWPLMLMVLVVLVWGCINNNIHSSFRLILFLLMISWLEINSTKLKIKALFKIYFLLVCLSFFVYFCTDISPWSVIVGTSNDEFGDWRVSFFPNIANTAFLSLFVFILCTKDIETLKQNKFICALSLYFVIFSYVRTALLCLILYATLYLLLRKIKNKWILFLLSLLATALFTLFIGYSQLIIYKFKDLTIVSKFFLRGQTNLSTHDIYVQMYRPWVWKNQWEIFKNSPYFMGRGIYNFNDYISSGFRGKGFEETDSVSFLLGLLSSYGLSALIFYYYMLKKNYFNAAQSDAWACTVFSLIIFISMQWGTIFHPSSAFFALYFLVLIKGKKAFI</sequence>
<feature type="transmembrane region" description="Helical" evidence="5">
    <location>
        <begin position="37"/>
        <end position="57"/>
    </location>
</feature>
<protein>
    <submittedName>
        <fullName evidence="7">O-Antigen ligase</fullName>
    </submittedName>
</protein>
<evidence type="ECO:0000256" key="4">
    <source>
        <dbReference type="ARBA" id="ARBA00023136"/>
    </source>
</evidence>
<keyword evidence="8" id="KW-1185">Reference proteome</keyword>
<dbReference type="OrthoDB" id="8266291at2"/>
<keyword evidence="3 5" id="KW-1133">Transmembrane helix</keyword>
<dbReference type="GO" id="GO:0016020">
    <property type="term" value="C:membrane"/>
    <property type="evidence" value="ECO:0007669"/>
    <property type="project" value="UniProtKB-SubCell"/>
</dbReference>
<dbReference type="GO" id="GO:0016874">
    <property type="term" value="F:ligase activity"/>
    <property type="evidence" value="ECO:0007669"/>
    <property type="project" value="UniProtKB-KW"/>
</dbReference>
<feature type="domain" description="O-antigen ligase-related" evidence="6">
    <location>
        <begin position="188"/>
        <end position="342"/>
    </location>
</feature>
<keyword evidence="2 5" id="KW-0812">Transmembrane</keyword>
<keyword evidence="7" id="KW-0436">Ligase</keyword>
<feature type="transmembrane region" description="Helical" evidence="5">
    <location>
        <begin position="12"/>
        <end position="31"/>
    </location>
</feature>
<dbReference type="EMBL" id="LNZB01000006">
    <property type="protein sequence ID" value="KTD82742.1"/>
    <property type="molecule type" value="Genomic_DNA"/>
</dbReference>
<evidence type="ECO:0000256" key="5">
    <source>
        <dbReference type="SAM" id="Phobius"/>
    </source>
</evidence>